<dbReference type="VEuPathDB" id="FungiDB:MGYG_03215"/>
<proteinExistence type="predicted"/>
<dbReference type="RefSeq" id="XP_003175694.1">
    <property type="nucleotide sequence ID" value="XM_003175646.1"/>
</dbReference>
<protein>
    <submittedName>
        <fullName evidence="1">Uncharacterized protein</fullName>
    </submittedName>
</protein>
<dbReference type="InParanoid" id="E4URK2"/>
<sequence length="101" mass="11589">MSRLTTPQVLDGEMRDVWEDPGPAITLRARDRGTDASHDRRWNNQVSSSPLILPQDVKLQLDIERNEDGGPRGDIHVICLVIERSNNRKTFERRLETVDGR</sequence>
<evidence type="ECO:0000313" key="1">
    <source>
        <dbReference type="EMBL" id="EFR00212.1"/>
    </source>
</evidence>
<dbReference type="AlphaFoldDB" id="E4URK2"/>
<keyword evidence="2" id="KW-1185">Reference proteome</keyword>
<name>E4URK2_ARTGP</name>
<dbReference type="EMBL" id="DS989823">
    <property type="protein sequence ID" value="EFR00212.1"/>
    <property type="molecule type" value="Genomic_DNA"/>
</dbReference>
<dbReference type="HOGENOM" id="CLU_2291020_0_0_1"/>
<organism evidence="2">
    <name type="scientific">Arthroderma gypseum (strain ATCC MYA-4604 / CBS 118893)</name>
    <name type="common">Microsporum gypseum</name>
    <dbReference type="NCBI Taxonomy" id="535722"/>
    <lineage>
        <taxon>Eukaryota</taxon>
        <taxon>Fungi</taxon>
        <taxon>Dikarya</taxon>
        <taxon>Ascomycota</taxon>
        <taxon>Pezizomycotina</taxon>
        <taxon>Eurotiomycetes</taxon>
        <taxon>Eurotiomycetidae</taxon>
        <taxon>Onygenales</taxon>
        <taxon>Arthrodermataceae</taxon>
        <taxon>Nannizzia</taxon>
    </lineage>
</organism>
<dbReference type="Proteomes" id="UP000002669">
    <property type="component" value="Unassembled WGS sequence"/>
</dbReference>
<dbReference type="GeneID" id="10031003"/>
<accession>E4URK2</accession>
<reference evidence="2" key="1">
    <citation type="journal article" date="2012" name="MBio">
        <title>Comparative genome analysis of Trichophyton rubrum and related dermatophytes reveals candidate genes involved in infection.</title>
        <authorList>
            <person name="Martinez D.A."/>
            <person name="Oliver B.G."/>
            <person name="Graeser Y."/>
            <person name="Goldberg J.M."/>
            <person name="Li W."/>
            <person name="Martinez-Rossi N.M."/>
            <person name="Monod M."/>
            <person name="Shelest E."/>
            <person name="Barton R.C."/>
            <person name="Birch E."/>
            <person name="Brakhage A.A."/>
            <person name="Chen Z."/>
            <person name="Gurr S.J."/>
            <person name="Heiman D."/>
            <person name="Heitman J."/>
            <person name="Kosti I."/>
            <person name="Rossi A."/>
            <person name="Saif S."/>
            <person name="Samalova M."/>
            <person name="Saunders C.W."/>
            <person name="Shea T."/>
            <person name="Summerbell R.C."/>
            <person name="Xu J."/>
            <person name="Young S."/>
            <person name="Zeng Q."/>
            <person name="Birren B.W."/>
            <person name="Cuomo C.A."/>
            <person name="White T.C."/>
        </authorList>
    </citation>
    <scope>NUCLEOTIDE SEQUENCE [LARGE SCALE GENOMIC DNA]</scope>
    <source>
        <strain evidence="2">ATCC MYA-4604 / CBS 118893</strain>
    </source>
</reference>
<gene>
    <name evidence="1" type="ORF">MGYG_03215</name>
</gene>
<evidence type="ECO:0000313" key="2">
    <source>
        <dbReference type="Proteomes" id="UP000002669"/>
    </source>
</evidence>